<comment type="caution">
    <text evidence="1">The sequence shown here is derived from an EMBL/GenBank/DDBJ whole genome shotgun (WGS) entry which is preliminary data.</text>
</comment>
<sequence length="115" mass="13303">MQEMDVMTILKEGRAIVMDFEESDEKMYFDFPGGTVICHIKRIVQPAGDDIQVQFKGTPEQEGAVMALLLKPRKTSVIEVKYLMFEKTGGDEDTEAKFLDYDRFKTIWCLFLPRL</sequence>
<accession>A0A1G2AQD5</accession>
<reference evidence="1 2" key="1">
    <citation type="journal article" date="2016" name="Nat. Commun.">
        <title>Thousands of microbial genomes shed light on interconnected biogeochemical processes in an aquifer system.</title>
        <authorList>
            <person name="Anantharaman K."/>
            <person name="Brown C.T."/>
            <person name="Hug L.A."/>
            <person name="Sharon I."/>
            <person name="Castelle C.J."/>
            <person name="Probst A.J."/>
            <person name="Thomas B.C."/>
            <person name="Singh A."/>
            <person name="Wilkins M.J."/>
            <person name="Karaoz U."/>
            <person name="Brodie E.L."/>
            <person name="Williams K.H."/>
            <person name="Hubbard S.S."/>
            <person name="Banfield J.F."/>
        </authorList>
    </citation>
    <scope>NUCLEOTIDE SEQUENCE [LARGE SCALE GENOMIC DNA]</scope>
</reference>
<protein>
    <submittedName>
        <fullName evidence="1">Uncharacterized protein</fullName>
    </submittedName>
</protein>
<dbReference type="AlphaFoldDB" id="A0A1G2AQD5"/>
<evidence type="ECO:0000313" key="1">
    <source>
        <dbReference type="EMBL" id="OGY79118.1"/>
    </source>
</evidence>
<dbReference type="STRING" id="1798540.A3B74_01465"/>
<proteinExistence type="predicted"/>
<name>A0A1G2AQD5_9BACT</name>
<gene>
    <name evidence="1" type="ORF">A3B74_01465</name>
</gene>
<dbReference type="EMBL" id="MHKB01000010">
    <property type="protein sequence ID" value="OGY79118.1"/>
    <property type="molecule type" value="Genomic_DNA"/>
</dbReference>
<dbReference type="Proteomes" id="UP000177165">
    <property type="component" value="Unassembled WGS sequence"/>
</dbReference>
<organism evidence="1 2">
    <name type="scientific">Candidatus Kerfeldbacteria bacterium RIFCSPHIGHO2_02_FULL_42_14</name>
    <dbReference type="NCBI Taxonomy" id="1798540"/>
    <lineage>
        <taxon>Bacteria</taxon>
        <taxon>Candidatus Kerfeldiibacteriota</taxon>
    </lineage>
</organism>
<evidence type="ECO:0000313" key="2">
    <source>
        <dbReference type="Proteomes" id="UP000177165"/>
    </source>
</evidence>